<sequence>MELLKHIQRYFVGEAKLSGKFDIIRIDLCASEQYKSMVLAGQRPEVVLEIASRAIAFWTYQTHQEKMYQEHIGCKAKERSQQLEQYYGQLLTKVQAEHNTLTSQLKASKTEVEQLKTRYNEVQEKMMERNRQYQKLQTMYEALRRKCITPHSFDQSEGQLTHSNTPRQQFGMPLTSIKDVMRAPTSAAQLSPYGLVSPSLPQHRNPQHIITPNVPSPYGVSPRTAQREYLAMSVSPMSIGDHARAGISSAQRTMHPSRFIISPPTDRR</sequence>
<keyword evidence="1" id="KW-0175">Coiled coil</keyword>
<name>A0ABM1EQ93_PRICU</name>
<dbReference type="Proteomes" id="UP000695022">
    <property type="component" value="Unplaced"/>
</dbReference>
<evidence type="ECO:0000313" key="2">
    <source>
        <dbReference type="Proteomes" id="UP000695022"/>
    </source>
</evidence>
<gene>
    <name evidence="3" type="primary">LOC106814554</name>
</gene>
<keyword evidence="2" id="KW-1185">Reference proteome</keyword>
<dbReference type="PANTHER" id="PTHR14305:SF0">
    <property type="entry name" value="E3 UBIQUITIN-PROTEIN LIGASE CCNB1IP1"/>
    <property type="match status" value="1"/>
</dbReference>
<organism evidence="2 3">
    <name type="scientific">Priapulus caudatus</name>
    <name type="common">Priapulid worm</name>
    <dbReference type="NCBI Taxonomy" id="37621"/>
    <lineage>
        <taxon>Eukaryota</taxon>
        <taxon>Metazoa</taxon>
        <taxon>Ecdysozoa</taxon>
        <taxon>Scalidophora</taxon>
        <taxon>Priapulida</taxon>
        <taxon>Priapulimorpha</taxon>
        <taxon>Priapulimorphida</taxon>
        <taxon>Priapulidae</taxon>
        <taxon>Priapulus</taxon>
    </lineage>
</organism>
<accession>A0ABM1EQ93</accession>
<dbReference type="InterPro" id="IPR042448">
    <property type="entry name" value="CCNB1IP1"/>
</dbReference>
<dbReference type="PANTHER" id="PTHR14305">
    <property type="entry name" value="E3 UBIQUITIN-PROTEIN LIGASE CCNB1IP1"/>
    <property type="match status" value="1"/>
</dbReference>
<proteinExistence type="predicted"/>
<dbReference type="GeneID" id="106814554"/>
<dbReference type="RefSeq" id="XP_014674364.1">
    <property type="nucleotide sequence ID" value="XM_014818878.1"/>
</dbReference>
<protein>
    <submittedName>
        <fullName evidence="3">E3 ubiquitin-protein ligase CCNB1IP1-like</fullName>
    </submittedName>
</protein>
<feature type="coiled-coil region" evidence="1">
    <location>
        <begin position="98"/>
        <end position="146"/>
    </location>
</feature>
<reference evidence="3" key="1">
    <citation type="submission" date="2025-08" db="UniProtKB">
        <authorList>
            <consortium name="RefSeq"/>
        </authorList>
    </citation>
    <scope>IDENTIFICATION</scope>
</reference>
<evidence type="ECO:0000256" key="1">
    <source>
        <dbReference type="SAM" id="Coils"/>
    </source>
</evidence>
<evidence type="ECO:0000313" key="3">
    <source>
        <dbReference type="RefSeq" id="XP_014674364.1"/>
    </source>
</evidence>